<feature type="compositionally biased region" description="Polar residues" evidence="1">
    <location>
        <begin position="514"/>
        <end position="523"/>
    </location>
</feature>
<feature type="region of interest" description="Disordered" evidence="1">
    <location>
        <begin position="456"/>
        <end position="487"/>
    </location>
</feature>
<feature type="compositionally biased region" description="Low complexity" evidence="1">
    <location>
        <begin position="128"/>
        <end position="142"/>
    </location>
</feature>
<feature type="compositionally biased region" description="Polar residues" evidence="1">
    <location>
        <begin position="189"/>
        <end position="208"/>
    </location>
</feature>
<dbReference type="PRINTS" id="PR02076">
    <property type="entry name" value="PROTEINFYV8"/>
</dbReference>
<feature type="region of interest" description="Disordered" evidence="1">
    <location>
        <begin position="1"/>
        <end position="305"/>
    </location>
</feature>
<feature type="compositionally biased region" description="Polar residues" evidence="1">
    <location>
        <begin position="729"/>
        <end position="743"/>
    </location>
</feature>
<feature type="compositionally biased region" description="Basic and acidic residues" evidence="1">
    <location>
        <begin position="501"/>
        <end position="513"/>
    </location>
</feature>
<organism evidence="2 3">
    <name type="scientific">Huiozyma naganishii (strain ATCC MYA-139 / BCRC 22969 / CBS 8797 / KCTC 17520 / NBRC 10181 / NCYC 3082 / Yp74L-3)</name>
    <name type="common">Yeast</name>
    <name type="synonym">Kazachstania naganishii</name>
    <dbReference type="NCBI Taxonomy" id="1071383"/>
    <lineage>
        <taxon>Eukaryota</taxon>
        <taxon>Fungi</taxon>
        <taxon>Dikarya</taxon>
        <taxon>Ascomycota</taxon>
        <taxon>Saccharomycotina</taxon>
        <taxon>Saccharomycetes</taxon>
        <taxon>Saccharomycetales</taxon>
        <taxon>Saccharomycetaceae</taxon>
        <taxon>Huiozyma</taxon>
    </lineage>
</organism>
<feature type="compositionally biased region" description="Polar residues" evidence="1">
    <location>
        <begin position="280"/>
        <end position="305"/>
    </location>
</feature>
<dbReference type="OrthoDB" id="4081733at2759"/>
<sequence>MADQVERKKSYRWVSASHVNYDGADWDTDSGSDLESNDPRNAKPSTIAEPLPTLPEQNGSRQDHVDVETQKEHKAPSTPHLQNSLGGNPEHDAQDGTRLKETPMMANIVSPSMQSSSPLMSTPNLNVSSSKMSSGKKSPSRSINHDLDNLMKQISKEMTPLLPSKEKFNDQSSVSNDSLHDDPEIFTSARATQSPFQHPDNIQRSSGPTDVEQDVPRNQHSSIGQQSLNSSTSKSDGDEESLRVSKNGYFEEYMDSDHSGSDDDAQDDDSVISVEEHNEQININGDDSLSTKNSHQGGANQIQDTVEDASTFQNPDLEVDEKISQEENKAMHYTNQVANQGEEQQDTTEKTPVPLQLSEHNNYSELSIPDTISSHDHSSDELQSNGEEEQVLPEHSQQHDDRSHHQDTESNVTNMYDDDTLSFTQSVGYEQESAILPEVEENADFKFSNKEHRTSIIESSEDDDYHQNIKDAGHATDNGSDGSSIKVSKNGYFSEMFDYDQNDRDIEGNKHTEQTNNVDTDTLSGIGGNLAENSPDRSETSMKQKDTNVIDRGDAEIDDGSVPSEHADIDGNTTDEDTNDMTTSRKSVNMGKWKPDTDSLRNDFVQETAKKAVPEGFVLDKDGKLVDLTPSSMKPRVVSTYSEIESGWNVFPSQTGENDDLETIKDTKTLYDNSTIYNVPGLIAKNQNLPPLPEKMMPTQEEVDDDYKPSMSLVASAPSHLNEDGLGISQPNSKDTAKATSNAENMPKLDTCKILLAKTSNKTKYTQLNEYSQALSEYDSGIQTWISFSLKSTSNSDKDYLFQNYKQNKHVKEAYAKADDISKKYTVSNTVASVNQNVNQIRKKVFHHGIKPKSLFSTISKGVKL</sequence>
<keyword evidence="3" id="KW-1185">Reference proteome</keyword>
<dbReference type="eggNOG" id="ENOG502QPM9">
    <property type="taxonomic scope" value="Eukaryota"/>
</dbReference>
<name>J7R8E3_HUIN7</name>
<gene>
    <name evidence="2" type="primary">KNAG0G00840</name>
    <name evidence="2" type="ordered locus">KNAG_0G00840</name>
</gene>
<protein>
    <recommendedName>
        <fullName evidence="4">Protein FYV8</fullName>
    </recommendedName>
</protein>
<dbReference type="KEGG" id="kng:KNAG_0G00840"/>
<feature type="compositionally biased region" description="Basic and acidic residues" evidence="1">
    <location>
        <begin position="534"/>
        <end position="555"/>
    </location>
</feature>
<dbReference type="RefSeq" id="XP_022465386.1">
    <property type="nucleotide sequence ID" value="XM_022608940.1"/>
</dbReference>
<feature type="region of interest" description="Disordered" evidence="1">
    <location>
        <begin position="722"/>
        <end position="743"/>
    </location>
</feature>
<dbReference type="AlphaFoldDB" id="J7R8E3"/>
<proteinExistence type="predicted"/>
<evidence type="ECO:0008006" key="4">
    <source>
        <dbReference type="Google" id="ProtNLM"/>
    </source>
</evidence>
<feature type="compositionally biased region" description="Polar residues" evidence="1">
    <location>
        <begin position="477"/>
        <end position="487"/>
    </location>
</feature>
<feature type="compositionally biased region" description="Polar residues" evidence="1">
    <location>
        <begin position="216"/>
        <end position="234"/>
    </location>
</feature>
<feature type="compositionally biased region" description="Basic and acidic residues" evidence="1">
    <location>
        <begin position="465"/>
        <end position="474"/>
    </location>
</feature>
<dbReference type="EMBL" id="HE978320">
    <property type="protein sequence ID" value="CCK71140.1"/>
    <property type="molecule type" value="Genomic_DNA"/>
</dbReference>
<accession>J7R8E3</accession>
<feature type="compositionally biased region" description="Basic and acidic residues" evidence="1">
    <location>
        <begin position="89"/>
        <end position="101"/>
    </location>
</feature>
<reference evidence="3" key="2">
    <citation type="submission" date="2012-08" db="EMBL/GenBank/DDBJ databases">
        <title>Genome sequence of Kazachstania naganishii.</title>
        <authorList>
            <person name="Gordon J.L."/>
            <person name="Armisen D."/>
            <person name="Proux-Wera E."/>
            <person name="OhEigeartaigh S.S."/>
            <person name="Byrne K.P."/>
            <person name="Wolfe K.H."/>
        </authorList>
    </citation>
    <scope>NUCLEOTIDE SEQUENCE [LARGE SCALE GENOMIC DNA]</scope>
    <source>
        <strain evidence="3">ATCC MYA-139 / BCRC 22969 / CBS 8797 / CCRC 22969 / KCTC 17520 / NBRC 10181 / NCYC 3082</strain>
    </source>
</reference>
<feature type="compositionally biased region" description="Polar residues" evidence="1">
    <location>
        <begin position="333"/>
        <end position="342"/>
    </location>
</feature>
<dbReference type="STRING" id="1071383.J7R8E3"/>
<dbReference type="Proteomes" id="UP000006310">
    <property type="component" value="Chromosome 7"/>
</dbReference>
<evidence type="ECO:0000313" key="2">
    <source>
        <dbReference type="EMBL" id="CCK71140.1"/>
    </source>
</evidence>
<feature type="compositionally biased region" description="Low complexity" evidence="1">
    <location>
        <begin position="110"/>
        <end position="121"/>
    </location>
</feature>
<dbReference type="GeneID" id="34526864"/>
<dbReference type="OMA" id="GIQTWIN"/>
<evidence type="ECO:0000313" key="3">
    <source>
        <dbReference type="Proteomes" id="UP000006310"/>
    </source>
</evidence>
<feature type="compositionally biased region" description="Basic and acidic residues" evidence="1">
    <location>
        <begin position="61"/>
        <end position="75"/>
    </location>
</feature>
<dbReference type="HOGENOM" id="CLU_009686_0_0_1"/>
<feature type="compositionally biased region" description="Acidic residues" evidence="1">
    <location>
        <begin position="24"/>
        <end position="36"/>
    </location>
</feature>
<feature type="region of interest" description="Disordered" evidence="1">
    <location>
        <begin position="499"/>
        <end position="599"/>
    </location>
</feature>
<reference evidence="2 3" key="1">
    <citation type="journal article" date="2011" name="Proc. Natl. Acad. Sci. U.S.A.">
        <title>Evolutionary erosion of yeast sex chromosomes by mating-type switching accidents.</title>
        <authorList>
            <person name="Gordon J.L."/>
            <person name="Armisen D."/>
            <person name="Proux-Wera E."/>
            <person name="Oheigeartaigh S.S."/>
            <person name="Byrne K.P."/>
            <person name="Wolfe K.H."/>
        </authorList>
    </citation>
    <scope>NUCLEOTIDE SEQUENCE [LARGE SCALE GENOMIC DNA]</scope>
    <source>
        <strain evidence="3">ATCC MYA-139 / BCRC 22969 / CBS 8797 / CCRC 22969 / KCTC 17520 / NBRC 10181 / NCYC 3082</strain>
    </source>
</reference>
<feature type="region of interest" description="Disordered" evidence="1">
    <location>
        <begin position="327"/>
        <end position="416"/>
    </location>
</feature>
<dbReference type="InterPro" id="IPR026248">
    <property type="entry name" value="Fyv8"/>
</dbReference>
<feature type="compositionally biased region" description="Basic and acidic residues" evidence="1">
    <location>
        <begin position="396"/>
        <end position="408"/>
    </location>
</feature>
<evidence type="ECO:0000256" key="1">
    <source>
        <dbReference type="SAM" id="MobiDB-lite"/>
    </source>
</evidence>